<accession>A0A2H0C1R6</accession>
<sequence>MNNKFILESLASDLKRVAMGLHRGSNVMAQRFLDEALKRKSEVELKIVAPYIKKILAQLDKNINAENALMFSTLIQNYTQHKKF</sequence>
<proteinExistence type="predicted"/>
<dbReference type="AlphaFoldDB" id="A0A2H0C1R6"/>
<organism evidence="1 2">
    <name type="scientific">Candidatus Roizmanbacteria bacterium CG22_combo_CG10-13_8_21_14_all_34_12</name>
    <dbReference type="NCBI Taxonomy" id="1974860"/>
    <lineage>
        <taxon>Bacteria</taxon>
        <taxon>Candidatus Roizmaniibacteriota</taxon>
    </lineage>
</organism>
<protein>
    <submittedName>
        <fullName evidence="1">Uncharacterized protein</fullName>
    </submittedName>
</protein>
<reference evidence="1 2" key="1">
    <citation type="submission" date="2017-09" db="EMBL/GenBank/DDBJ databases">
        <title>Depth-based differentiation of microbial function through sediment-hosted aquifers and enrichment of novel symbionts in the deep terrestrial subsurface.</title>
        <authorList>
            <person name="Probst A.J."/>
            <person name="Ladd B."/>
            <person name="Jarett J.K."/>
            <person name="Geller-Mcgrath D.E."/>
            <person name="Sieber C.M."/>
            <person name="Emerson J.B."/>
            <person name="Anantharaman K."/>
            <person name="Thomas B.C."/>
            <person name="Malmstrom R."/>
            <person name="Stieglmeier M."/>
            <person name="Klingl A."/>
            <person name="Woyke T."/>
            <person name="Ryan C.M."/>
            <person name="Banfield J.F."/>
        </authorList>
    </citation>
    <scope>NUCLEOTIDE SEQUENCE [LARGE SCALE GENOMIC DNA]</scope>
    <source>
        <strain evidence="1">CG22_combo_CG10-13_8_21_14_all_34_12</strain>
    </source>
</reference>
<name>A0A2H0C1R6_9BACT</name>
<dbReference type="Proteomes" id="UP000229699">
    <property type="component" value="Unassembled WGS sequence"/>
</dbReference>
<comment type="caution">
    <text evidence="1">The sequence shown here is derived from an EMBL/GenBank/DDBJ whole genome shotgun (WGS) entry which is preliminary data.</text>
</comment>
<dbReference type="EMBL" id="PCTC01000006">
    <property type="protein sequence ID" value="PIP63856.1"/>
    <property type="molecule type" value="Genomic_DNA"/>
</dbReference>
<evidence type="ECO:0000313" key="2">
    <source>
        <dbReference type="Proteomes" id="UP000229699"/>
    </source>
</evidence>
<evidence type="ECO:0000313" key="1">
    <source>
        <dbReference type="EMBL" id="PIP63856.1"/>
    </source>
</evidence>
<gene>
    <name evidence="1" type="ORF">COW97_00320</name>
</gene>